<dbReference type="Proteomes" id="UP001472866">
    <property type="component" value="Chromosome 11"/>
</dbReference>
<dbReference type="PROSITE" id="PS00636">
    <property type="entry name" value="DNAJ_1"/>
    <property type="match status" value="1"/>
</dbReference>
<dbReference type="EMBL" id="CP151511">
    <property type="protein sequence ID" value="WZN65306.1"/>
    <property type="molecule type" value="Genomic_DNA"/>
</dbReference>
<dbReference type="InterPro" id="IPR024586">
    <property type="entry name" value="DnaJ-like_C11_C"/>
</dbReference>
<proteinExistence type="predicted"/>
<dbReference type="Gene3D" id="1.10.287.110">
    <property type="entry name" value="DnaJ domain"/>
    <property type="match status" value="1"/>
</dbReference>
<name>A0AAX4PGW8_9CHLO</name>
<accession>A0AAX4PGW8</accession>
<evidence type="ECO:0000259" key="3">
    <source>
        <dbReference type="PROSITE" id="PS50076"/>
    </source>
</evidence>
<evidence type="ECO:0000256" key="2">
    <source>
        <dbReference type="SAM" id="MobiDB-lite"/>
    </source>
</evidence>
<organism evidence="4 5">
    <name type="scientific">Chloropicon roscoffensis</name>
    <dbReference type="NCBI Taxonomy" id="1461544"/>
    <lineage>
        <taxon>Eukaryota</taxon>
        <taxon>Viridiplantae</taxon>
        <taxon>Chlorophyta</taxon>
        <taxon>Chloropicophyceae</taxon>
        <taxon>Chloropicales</taxon>
        <taxon>Chloropicaceae</taxon>
        <taxon>Chloropicon</taxon>
    </lineage>
</organism>
<dbReference type="SUPFAM" id="SSF46565">
    <property type="entry name" value="Chaperone J-domain"/>
    <property type="match status" value="1"/>
</dbReference>
<dbReference type="PANTHER" id="PTHR44157:SF1">
    <property type="entry name" value="DNAJ HOMOLOG SUBFAMILY C MEMBER 11"/>
    <property type="match status" value="1"/>
</dbReference>
<protein>
    <submittedName>
        <fullName evidence="4">DnaJ domain-containing protein</fullName>
    </submittedName>
</protein>
<dbReference type="Pfam" id="PF11875">
    <property type="entry name" value="DnaJ-like_C11_C"/>
    <property type="match status" value="1"/>
</dbReference>
<dbReference type="CDD" id="cd06257">
    <property type="entry name" value="DnaJ"/>
    <property type="match status" value="1"/>
</dbReference>
<dbReference type="SMART" id="SM00271">
    <property type="entry name" value="DnaJ"/>
    <property type="match status" value="1"/>
</dbReference>
<evidence type="ECO:0000313" key="5">
    <source>
        <dbReference type="Proteomes" id="UP001472866"/>
    </source>
</evidence>
<evidence type="ECO:0000256" key="1">
    <source>
        <dbReference type="ARBA" id="ARBA00023186"/>
    </source>
</evidence>
<reference evidence="4 5" key="1">
    <citation type="submission" date="2024-03" db="EMBL/GenBank/DDBJ databases">
        <title>Complete genome sequence of the green alga Chloropicon roscoffensis RCC1871.</title>
        <authorList>
            <person name="Lemieux C."/>
            <person name="Pombert J.-F."/>
            <person name="Otis C."/>
            <person name="Turmel M."/>
        </authorList>
    </citation>
    <scope>NUCLEOTIDE SEQUENCE [LARGE SCALE GENOMIC DNA]</scope>
    <source>
        <strain evidence="4 5">RCC1871</strain>
    </source>
</reference>
<dbReference type="InterPro" id="IPR036869">
    <property type="entry name" value="J_dom_sf"/>
</dbReference>
<dbReference type="PROSITE" id="PS50076">
    <property type="entry name" value="DNAJ_2"/>
    <property type="match status" value="1"/>
</dbReference>
<dbReference type="GO" id="GO:0005739">
    <property type="term" value="C:mitochondrion"/>
    <property type="evidence" value="ECO:0007669"/>
    <property type="project" value="GOC"/>
</dbReference>
<dbReference type="Pfam" id="PF00226">
    <property type="entry name" value="DnaJ"/>
    <property type="match status" value="1"/>
</dbReference>
<feature type="compositionally biased region" description="Acidic residues" evidence="2">
    <location>
        <begin position="80"/>
        <end position="89"/>
    </location>
</feature>
<sequence>MAEGSRNNNQDQSGGNPVRPHDTLGYYAKLNVGVDCTQEEIKREYRQLVRVYHPDKIEQVRALIGEHLNTNTDANNENQQGDEAEDDQDYDGVTEAKHVGLSSSSGLDGAATRSFAKLQEAYETLSDPVARAVYDTYGGDGLAAGRDVVAVDESAPSSLRRVRERMERTRMREEILREIRDKGVPEQYGRVRYSGLYHVSLSRPGRREGLASLLDPLEVGVVSLNSNATVRATEKDIVTLGGQMGQSMIQGNSQGSLTLSVRHEQTAQHTLEAACACQLDPGRPAGFHTSFKSTRQLSANHTASLELSCSSQREDDSGYTHQAELEVGSTRRLGERLYGEFAWTFDPHNTQSGCRLTFTGQRKNRAWAFDTYAGKVMGFSGQGTALLPLPGGGKRSVEEEEVPRAKTFVGKCAFKARTDALDLEVSASRKDPGTQVSLGWGAAISHRGLFWRLRAGHLGQRFFVPVCLSTQVTALPALAATFTLPPILCWLGSYLVPPARRLLERLQGPGAREVEQDELEAGFRGAAGDCVLMAGPALRKRKAASKDGGLVVVRAVYGDLDAFMSEEAGGGALGRRGDALRWLDVTLPVQFLCKGNKILIHGGASKQHLMGFCRVDAEEPRLLVRYLHEGECHECVVSDTGTLAAPSGADVVEDPAVASAARGRALEMEGEAAEDLVRALIREGAAKAGE</sequence>
<dbReference type="GO" id="GO:0042407">
    <property type="term" value="P:cristae formation"/>
    <property type="evidence" value="ECO:0007669"/>
    <property type="project" value="TreeGrafter"/>
</dbReference>
<dbReference type="PRINTS" id="PR00625">
    <property type="entry name" value="JDOMAIN"/>
</dbReference>
<feature type="compositionally biased region" description="Polar residues" evidence="2">
    <location>
        <begin position="70"/>
        <end position="79"/>
    </location>
</feature>
<dbReference type="InterPro" id="IPR001623">
    <property type="entry name" value="DnaJ_domain"/>
</dbReference>
<feature type="region of interest" description="Disordered" evidence="2">
    <location>
        <begin position="1"/>
        <end position="22"/>
    </location>
</feature>
<dbReference type="InterPro" id="IPR018253">
    <property type="entry name" value="DnaJ_domain_CS"/>
</dbReference>
<feature type="domain" description="J" evidence="3">
    <location>
        <begin position="25"/>
        <end position="138"/>
    </location>
</feature>
<evidence type="ECO:0000313" key="4">
    <source>
        <dbReference type="EMBL" id="WZN65306.1"/>
    </source>
</evidence>
<dbReference type="AlphaFoldDB" id="A0AAX4PGW8"/>
<feature type="compositionally biased region" description="Polar residues" evidence="2">
    <location>
        <begin position="1"/>
        <end position="15"/>
    </location>
</feature>
<gene>
    <name evidence="4" type="ORF">HKI87_11g68630</name>
</gene>
<keyword evidence="5" id="KW-1185">Reference proteome</keyword>
<feature type="region of interest" description="Disordered" evidence="2">
    <location>
        <begin position="70"/>
        <end position="89"/>
    </location>
</feature>
<dbReference type="InterPro" id="IPR052243">
    <property type="entry name" value="Mito_inner_membrane_organizer"/>
</dbReference>
<dbReference type="PANTHER" id="PTHR44157">
    <property type="entry name" value="DNAJ HOMOLOG SUBFAMILY C MEMBER 11"/>
    <property type="match status" value="1"/>
</dbReference>
<keyword evidence="1" id="KW-0143">Chaperone</keyword>